<comment type="similarity">
    <text evidence="2 13">Belongs to the methyltransferase superfamily. RRP8 family.</text>
</comment>
<evidence type="ECO:0000256" key="7">
    <source>
        <dbReference type="ARBA" id="ARBA00022679"/>
    </source>
</evidence>
<reference evidence="15" key="2">
    <citation type="submission" date="2020-05" db="UniProtKB">
        <authorList>
            <consortium name="EnsemblMetazoa"/>
        </authorList>
    </citation>
    <scope>IDENTIFICATION</scope>
    <source>
        <strain evidence="15">Epiroticus2</strain>
    </source>
</reference>
<dbReference type="EC" id="2.1.1.-" evidence="13"/>
<keyword evidence="8 13" id="KW-0949">S-adenosyl-L-methionine</keyword>
<dbReference type="GO" id="GO:0008168">
    <property type="term" value="F:methyltransferase activity"/>
    <property type="evidence" value="ECO:0007669"/>
    <property type="project" value="UniProtKB-KW"/>
</dbReference>
<evidence type="ECO:0000313" key="15">
    <source>
        <dbReference type="EnsemblMetazoa" id="AEPI001164-PA"/>
    </source>
</evidence>
<dbReference type="EnsemblMetazoa" id="AEPI001164-RA">
    <property type="protein sequence ID" value="AEPI001164-PA"/>
    <property type="gene ID" value="AEPI001164"/>
</dbReference>
<dbReference type="PANTHER" id="PTHR12787">
    <property type="entry name" value="RIBOSOMAL RNA-PROCESSING PROTEIN 8"/>
    <property type="match status" value="1"/>
</dbReference>
<feature type="compositionally biased region" description="Basic and acidic residues" evidence="14">
    <location>
        <begin position="44"/>
        <end position="63"/>
    </location>
</feature>
<evidence type="ECO:0000256" key="8">
    <source>
        <dbReference type="ARBA" id="ARBA00022691"/>
    </source>
</evidence>
<dbReference type="Gene3D" id="1.10.10.2150">
    <property type="entry name" value="Ribosomal RNA-processing protein 8, N-terminal domain"/>
    <property type="match status" value="1"/>
</dbReference>
<evidence type="ECO:0000256" key="6">
    <source>
        <dbReference type="ARBA" id="ARBA00022603"/>
    </source>
</evidence>
<evidence type="ECO:0000313" key="16">
    <source>
        <dbReference type="Proteomes" id="UP000075885"/>
    </source>
</evidence>
<proteinExistence type="inferred from homology"/>
<reference evidence="16" key="1">
    <citation type="submission" date="2013-03" db="EMBL/GenBank/DDBJ databases">
        <title>The Genome Sequence of Anopheles epiroticus epiroticus2.</title>
        <authorList>
            <consortium name="The Broad Institute Genomics Platform"/>
            <person name="Neafsey D.E."/>
            <person name="Howell P."/>
            <person name="Walker B."/>
            <person name="Young S.K."/>
            <person name="Zeng Q."/>
            <person name="Gargeya S."/>
            <person name="Fitzgerald M."/>
            <person name="Haas B."/>
            <person name="Abouelleil A."/>
            <person name="Allen A.W."/>
            <person name="Alvarado L."/>
            <person name="Arachchi H.M."/>
            <person name="Berlin A.M."/>
            <person name="Chapman S.B."/>
            <person name="Gainer-Dewar J."/>
            <person name="Goldberg J."/>
            <person name="Griggs A."/>
            <person name="Gujja S."/>
            <person name="Hansen M."/>
            <person name="Howarth C."/>
            <person name="Imamovic A."/>
            <person name="Ireland A."/>
            <person name="Larimer J."/>
            <person name="McCowan C."/>
            <person name="Murphy C."/>
            <person name="Pearson M."/>
            <person name="Poon T.W."/>
            <person name="Priest M."/>
            <person name="Roberts A."/>
            <person name="Saif S."/>
            <person name="Shea T."/>
            <person name="Sisk P."/>
            <person name="Sykes S."/>
            <person name="Wortman J."/>
            <person name="Nusbaum C."/>
            <person name="Birren B."/>
        </authorList>
    </citation>
    <scope>NUCLEOTIDE SEQUENCE [LARGE SCALE GENOMIC DNA]</scope>
    <source>
        <strain evidence="16">Epiroticus2</strain>
    </source>
</reference>
<dbReference type="STRING" id="199890.A0A182P2N0"/>
<dbReference type="FunFam" id="3.40.50.150:FF:000068">
    <property type="entry name" value="Ribosomal RNA-processing protein 8"/>
    <property type="match status" value="1"/>
</dbReference>
<sequence>KEKKQKKTKGKPENDGEVEGNVQSTNSKTNAGWSVLLKPPKSNVAERQKDTDNPNDPLKDDKRKGRKRKADNVTNGDGEKVIDNTTGKTGNKKVKPNDTAMVNGTNRPIPNGAKTSEKSTSTNQKKPVKEAFKSDNLRDKLVESLKGSRFRFINEQLYKIPGEEAKKMFQQDPASFKAYHDGYRLQVEQWPMNPLDRMIKSIQKMPKDTIVADFGCGEAKLAASVQQKVYSLDLVSNNNGVIACDMANTPLESNFVNVVVFCLSLMGTNLVDFLLEANRVLKVGGILKIAEVASRFENVNEFVNNVKKCGFELGTKDLKNKLFYFFIFKKNRTVLKGSTKIKPFSLKPCLYKKR</sequence>
<keyword evidence="12 13" id="KW-0539">Nucleus</keyword>
<feature type="region of interest" description="Disordered" evidence="14">
    <location>
        <begin position="1"/>
        <end position="129"/>
    </location>
</feature>
<dbReference type="PANTHER" id="PTHR12787:SF0">
    <property type="entry name" value="RIBOSOMAL RNA-PROCESSING PROTEIN 8"/>
    <property type="match status" value="1"/>
</dbReference>
<evidence type="ECO:0000256" key="12">
    <source>
        <dbReference type="ARBA" id="ARBA00023242"/>
    </source>
</evidence>
<keyword evidence="5 13" id="KW-0698">rRNA processing</keyword>
<dbReference type="FunFam" id="1.10.10.2150:FF:000001">
    <property type="entry name" value="Ribosomal RNA-processing protein 8"/>
    <property type="match status" value="1"/>
</dbReference>
<evidence type="ECO:0000256" key="9">
    <source>
        <dbReference type="ARBA" id="ARBA00022853"/>
    </source>
</evidence>
<evidence type="ECO:0000256" key="10">
    <source>
        <dbReference type="ARBA" id="ARBA00023015"/>
    </source>
</evidence>
<evidence type="ECO:0000256" key="13">
    <source>
        <dbReference type="RuleBase" id="RU365074"/>
    </source>
</evidence>
<keyword evidence="4" id="KW-0678">Repressor</keyword>
<dbReference type="GO" id="GO:0042149">
    <property type="term" value="P:cellular response to glucose starvation"/>
    <property type="evidence" value="ECO:0007669"/>
    <property type="project" value="TreeGrafter"/>
</dbReference>
<accession>A0A182P2N0</accession>
<dbReference type="Pfam" id="PF05148">
    <property type="entry name" value="Methyltransf_8"/>
    <property type="match status" value="1"/>
</dbReference>
<dbReference type="GO" id="GO:0032259">
    <property type="term" value="P:methylation"/>
    <property type="evidence" value="ECO:0007669"/>
    <property type="project" value="UniProtKB-KW"/>
</dbReference>
<dbReference type="SUPFAM" id="SSF53335">
    <property type="entry name" value="S-adenosyl-L-methionine-dependent methyltransferases"/>
    <property type="match status" value="1"/>
</dbReference>
<keyword evidence="7 13" id="KW-0808">Transferase</keyword>
<evidence type="ECO:0000256" key="11">
    <source>
        <dbReference type="ARBA" id="ARBA00023163"/>
    </source>
</evidence>
<dbReference type="InterPro" id="IPR007823">
    <property type="entry name" value="RRP8"/>
</dbReference>
<dbReference type="GO" id="GO:0033553">
    <property type="term" value="C:rDNA heterochromatin"/>
    <property type="evidence" value="ECO:0007669"/>
    <property type="project" value="TreeGrafter"/>
</dbReference>
<comment type="function">
    <text evidence="13">Probable methyltransferase required to silence rDNA.</text>
</comment>
<dbReference type="GO" id="GO:0005677">
    <property type="term" value="C:chromatin silencing complex"/>
    <property type="evidence" value="ECO:0007669"/>
    <property type="project" value="TreeGrafter"/>
</dbReference>
<organism evidence="15 16">
    <name type="scientific">Anopheles epiroticus</name>
    <dbReference type="NCBI Taxonomy" id="199890"/>
    <lineage>
        <taxon>Eukaryota</taxon>
        <taxon>Metazoa</taxon>
        <taxon>Ecdysozoa</taxon>
        <taxon>Arthropoda</taxon>
        <taxon>Hexapoda</taxon>
        <taxon>Insecta</taxon>
        <taxon>Pterygota</taxon>
        <taxon>Neoptera</taxon>
        <taxon>Endopterygota</taxon>
        <taxon>Diptera</taxon>
        <taxon>Nematocera</taxon>
        <taxon>Culicoidea</taxon>
        <taxon>Culicidae</taxon>
        <taxon>Anophelinae</taxon>
        <taxon>Anopheles</taxon>
    </lineage>
</organism>
<dbReference type="AlphaFoldDB" id="A0A182P2N0"/>
<feature type="compositionally biased region" description="Polar residues" evidence="14">
    <location>
        <begin position="21"/>
        <end position="32"/>
    </location>
</feature>
<evidence type="ECO:0000256" key="2">
    <source>
        <dbReference type="ARBA" id="ARBA00006301"/>
    </source>
</evidence>
<dbReference type="InterPro" id="IPR029063">
    <property type="entry name" value="SAM-dependent_MTases_sf"/>
</dbReference>
<dbReference type="Proteomes" id="UP000075885">
    <property type="component" value="Unassembled WGS sequence"/>
</dbReference>
<dbReference type="GO" id="GO:0005730">
    <property type="term" value="C:nucleolus"/>
    <property type="evidence" value="ECO:0007669"/>
    <property type="project" value="UniProtKB-SubCell"/>
</dbReference>
<protein>
    <recommendedName>
        <fullName evidence="3 13">Ribosomal RNA-processing protein 8</fullName>
        <ecNumber evidence="13">2.1.1.-</ecNumber>
    </recommendedName>
</protein>
<name>A0A182P2N0_9DIPT</name>
<keyword evidence="10" id="KW-0805">Transcription regulation</keyword>
<evidence type="ECO:0000256" key="5">
    <source>
        <dbReference type="ARBA" id="ARBA00022552"/>
    </source>
</evidence>
<dbReference type="GO" id="GO:0006364">
    <property type="term" value="P:rRNA processing"/>
    <property type="evidence" value="ECO:0007669"/>
    <property type="project" value="UniProtKB-UniRule"/>
</dbReference>
<dbReference type="GO" id="GO:0046015">
    <property type="term" value="P:regulation of transcription by glucose"/>
    <property type="evidence" value="ECO:0007669"/>
    <property type="project" value="TreeGrafter"/>
</dbReference>
<keyword evidence="11" id="KW-0804">Transcription</keyword>
<dbReference type="InterPro" id="IPR042036">
    <property type="entry name" value="RRP8_N"/>
</dbReference>
<dbReference type="GO" id="GO:0000183">
    <property type="term" value="P:rDNA heterochromatin formation"/>
    <property type="evidence" value="ECO:0007669"/>
    <property type="project" value="TreeGrafter"/>
</dbReference>
<evidence type="ECO:0000256" key="4">
    <source>
        <dbReference type="ARBA" id="ARBA00022491"/>
    </source>
</evidence>
<comment type="subcellular location">
    <subcellularLocation>
        <location evidence="1 13">Nucleus</location>
        <location evidence="1 13">Nucleolus</location>
    </subcellularLocation>
</comment>
<evidence type="ECO:0000256" key="3">
    <source>
        <dbReference type="ARBA" id="ARBA00020203"/>
    </source>
</evidence>
<dbReference type="Gene3D" id="3.40.50.150">
    <property type="entry name" value="Vaccinia Virus protein VP39"/>
    <property type="match status" value="1"/>
</dbReference>
<keyword evidence="16" id="KW-1185">Reference proteome</keyword>
<dbReference type="VEuPathDB" id="VectorBase:AEPI001164"/>
<evidence type="ECO:0000256" key="14">
    <source>
        <dbReference type="SAM" id="MobiDB-lite"/>
    </source>
</evidence>
<keyword evidence="6 13" id="KW-0489">Methyltransferase</keyword>
<keyword evidence="9" id="KW-0156">Chromatin regulator</keyword>
<evidence type="ECO:0000256" key="1">
    <source>
        <dbReference type="ARBA" id="ARBA00004604"/>
    </source>
</evidence>